<protein>
    <submittedName>
        <fullName evidence="4">GNAT family N-acetyltransferase</fullName>
        <ecNumber evidence="4">2.3.-.-</ecNumber>
    </submittedName>
</protein>
<dbReference type="Gene3D" id="3.40.630.30">
    <property type="match status" value="1"/>
</dbReference>
<gene>
    <name evidence="4" type="ORF">ACFFMS_05610</name>
</gene>
<dbReference type="PANTHER" id="PTHR43072:SF23">
    <property type="entry name" value="UPF0039 PROTEIN C11D3.02C"/>
    <property type="match status" value="1"/>
</dbReference>
<evidence type="ECO:0000259" key="3">
    <source>
        <dbReference type="PROSITE" id="PS51186"/>
    </source>
</evidence>
<dbReference type="CDD" id="cd04301">
    <property type="entry name" value="NAT_SF"/>
    <property type="match status" value="1"/>
</dbReference>
<evidence type="ECO:0000256" key="2">
    <source>
        <dbReference type="ARBA" id="ARBA00023315"/>
    </source>
</evidence>
<keyword evidence="2 4" id="KW-0012">Acyltransferase</keyword>
<dbReference type="PROSITE" id="PS51186">
    <property type="entry name" value="GNAT"/>
    <property type="match status" value="1"/>
</dbReference>
<name>A0ABV5WCA4_9BACI</name>
<dbReference type="GO" id="GO:0016746">
    <property type="term" value="F:acyltransferase activity"/>
    <property type="evidence" value="ECO:0007669"/>
    <property type="project" value="UniProtKB-KW"/>
</dbReference>
<dbReference type="EC" id="2.3.-.-" evidence="4"/>
<reference evidence="4 5" key="1">
    <citation type="submission" date="2024-09" db="EMBL/GenBank/DDBJ databases">
        <authorList>
            <person name="Sun Q."/>
            <person name="Mori K."/>
        </authorList>
    </citation>
    <scope>NUCLEOTIDE SEQUENCE [LARGE SCALE GENOMIC DNA]</scope>
    <source>
        <strain evidence="4 5">JCM 11201</strain>
    </source>
</reference>
<organism evidence="4 5">
    <name type="scientific">Ectobacillus funiculus</name>
    <dbReference type="NCBI Taxonomy" id="137993"/>
    <lineage>
        <taxon>Bacteria</taxon>
        <taxon>Bacillati</taxon>
        <taxon>Bacillota</taxon>
        <taxon>Bacilli</taxon>
        <taxon>Bacillales</taxon>
        <taxon>Bacillaceae</taxon>
        <taxon>Ectobacillus</taxon>
    </lineage>
</organism>
<proteinExistence type="predicted"/>
<dbReference type="Proteomes" id="UP001589609">
    <property type="component" value="Unassembled WGS sequence"/>
</dbReference>
<dbReference type="EMBL" id="JBHMAF010000020">
    <property type="protein sequence ID" value="MFB9758015.1"/>
    <property type="molecule type" value="Genomic_DNA"/>
</dbReference>
<comment type="caution">
    <text evidence="4">The sequence shown here is derived from an EMBL/GenBank/DDBJ whole genome shotgun (WGS) entry which is preliminary data.</text>
</comment>
<accession>A0ABV5WCA4</accession>
<sequence length="163" mass="18612">MNIRHAVLEDVPGILDIYNDAVRNTTATFDLREQTLEERHEWFQKYGDTYPLLVAEENGHVLGYCSLSAFREKEAYKSTAEISVYVHKDERGKGVARTLMQTILELAPDKGFHMIVAGITKGNDISVKLHEDFGFSFAGCLLEAGYKFNEWQDVLFYQLILKS</sequence>
<feature type="domain" description="N-acetyltransferase" evidence="3">
    <location>
        <begin position="1"/>
        <end position="161"/>
    </location>
</feature>
<dbReference type="SUPFAM" id="SSF55729">
    <property type="entry name" value="Acyl-CoA N-acyltransferases (Nat)"/>
    <property type="match status" value="1"/>
</dbReference>
<dbReference type="InterPro" id="IPR016181">
    <property type="entry name" value="Acyl_CoA_acyltransferase"/>
</dbReference>
<dbReference type="InterPro" id="IPR000182">
    <property type="entry name" value="GNAT_dom"/>
</dbReference>
<evidence type="ECO:0000313" key="5">
    <source>
        <dbReference type="Proteomes" id="UP001589609"/>
    </source>
</evidence>
<evidence type="ECO:0000313" key="4">
    <source>
        <dbReference type="EMBL" id="MFB9758015.1"/>
    </source>
</evidence>
<evidence type="ECO:0000256" key="1">
    <source>
        <dbReference type="ARBA" id="ARBA00022679"/>
    </source>
</evidence>
<dbReference type="PANTHER" id="PTHR43072">
    <property type="entry name" value="N-ACETYLTRANSFERASE"/>
    <property type="match status" value="1"/>
</dbReference>
<keyword evidence="5" id="KW-1185">Reference proteome</keyword>
<dbReference type="RefSeq" id="WP_379948258.1">
    <property type="nucleotide sequence ID" value="NZ_JBHMAF010000020.1"/>
</dbReference>
<keyword evidence="1 4" id="KW-0808">Transferase</keyword>
<dbReference type="Pfam" id="PF13420">
    <property type="entry name" value="Acetyltransf_4"/>
    <property type="match status" value="1"/>
</dbReference>